<sequence>MFVPWQLETLMRHWPSLRGLVEQSFLPGTPDGAFNSPVLIHTQDSLQPASSCRVCSLLFTLVRTFPPPDSFFEDYGWLCLTCLYAPRSWTATLMVAADLLELTHVYFPQCVKDGPVYTAQSILGIDVQLHFFATRCFRPIDKEQILHTSHLNFLQTEFIRGMLEGTIPGSFCFKTSWPRTEKDDQQPTVACCSVGRGSHTNRDNRLPEDLEEAFNSTNAEEKPSLLGVFSATWAESQLLGSDTQQADTHLQPSAFPTPEDADQSQGPCLMHPTLNLKTKNHTASICVLCECLAAHPDAGPVLKDLRRDILENMENNVKLVNRISYILNDPDSLSHVRDEHLRGLIKRCSAQEIHKHFFCDPVCVLNTYSHCPAVLFKCPPPEKYKKLKARLATGEFLDCNRIFDCETLQTLAVLFKGSQLAKIGKTTSLEIIRELGFQLRRHNIQITHPFQTSNLYI</sequence>
<keyword evidence="5" id="KW-0862">Zinc</keyword>
<keyword evidence="4" id="KW-0863">Zinc-finger</keyword>
<name>D2XQQ4_9GAMA</name>
<comment type="subcellular location">
    <subcellularLocation>
        <location evidence="7">Host cytoplasm</location>
    </subcellularLocation>
    <subcellularLocation>
        <location evidence="7">Host nucleus</location>
    </subcellularLocation>
</comment>
<dbReference type="GO" id="GO:0008270">
    <property type="term" value="F:zinc ion binding"/>
    <property type="evidence" value="ECO:0007669"/>
    <property type="project" value="UniProtKB-KW"/>
</dbReference>
<evidence type="ECO:0000313" key="10">
    <source>
        <dbReference type="EMBL" id="ADB08329.1"/>
    </source>
</evidence>
<evidence type="ECO:0000256" key="6">
    <source>
        <dbReference type="ARBA" id="ARBA00023200"/>
    </source>
</evidence>
<dbReference type="GO" id="GO:0019031">
    <property type="term" value="C:viral envelope"/>
    <property type="evidence" value="ECO:0007669"/>
    <property type="project" value="InterPro"/>
</dbReference>
<keyword evidence="2 7" id="KW-1048">Host nucleus</keyword>
<dbReference type="InterPro" id="IPR002597">
    <property type="entry name" value="Herpes_env"/>
</dbReference>
<evidence type="ECO:0000256" key="1">
    <source>
        <dbReference type="ARBA" id="ARBA00005235"/>
    </source>
</evidence>
<proteinExistence type="inferred from homology"/>
<evidence type="ECO:0000256" key="7">
    <source>
        <dbReference type="RuleBase" id="RU364029"/>
    </source>
</evidence>
<comment type="similarity">
    <text evidence="1 7">Belongs to the herpesviridae UL32 protein family.</text>
</comment>
<keyword evidence="3" id="KW-0479">Metal-binding</keyword>
<feature type="region of interest" description="Disordered" evidence="8">
    <location>
        <begin position="241"/>
        <end position="265"/>
    </location>
</feature>
<comment type="function">
    <text evidence="7">Plays a role in efficient localization of neo-synthesized capsids to nuclear replication compartments, thereby controlling cleavage and packaging of virus genomic DNA.</text>
</comment>
<accession>D2XQQ4</accession>
<feature type="compositionally biased region" description="Polar residues" evidence="8">
    <location>
        <begin position="241"/>
        <end position="251"/>
    </location>
</feature>
<dbReference type="Pfam" id="PF01673">
    <property type="entry name" value="Herpes_env"/>
    <property type="match status" value="2"/>
</dbReference>
<dbReference type="EMBL" id="GU233237">
    <property type="protein sequence ID" value="ADB08328.1"/>
    <property type="molecule type" value="Genomic_DNA"/>
</dbReference>
<evidence type="ECO:0000256" key="8">
    <source>
        <dbReference type="SAM" id="MobiDB-lite"/>
    </source>
</evidence>
<dbReference type="GO" id="GO:0030430">
    <property type="term" value="C:host cell cytoplasm"/>
    <property type="evidence" value="ECO:0007669"/>
    <property type="project" value="UniProtKB-SubCell"/>
</dbReference>
<dbReference type="PROSITE" id="PS51988">
    <property type="entry name" value="HERPESVIRUS_UL32"/>
    <property type="match status" value="1"/>
</dbReference>
<evidence type="ECO:0000256" key="5">
    <source>
        <dbReference type="ARBA" id="ARBA00022833"/>
    </source>
</evidence>
<organism evidence="9">
    <name type="scientific">Macaca mulatta rhadinovirus</name>
    <dbReference type="NCBI Taxonomy" id="703611"/>
    <lineage>
        <taxon>Viruses</taxon>
        <taxon>Duplodnaviria</taxon>
        <taxon>Heunggongvirae</taxon>
        <taxon>Peploviricota</taxon>
        <taxon>Herviviricetes</taxon>
        <taxon>Herpesvirales</taxon>
        <taxon>Orthoherpesviridae</taxon>
        <taxon>Gammaherpesvirinae</taxon>
        <taxon>Rhadinovirus</taxon>
        <taxon>Rhadinovirus macacinegamma5</taxon>
        <taxon>Macacine gammaherpesvirus 5</taxon>
    </lineage>
</organism>
<evidence type="ECO:0000256" key="2">
    <source>
        <dbReference type="ARBA" id="ARBA00022562"/>
    </source>
</evidence>
<protein>
    <recommendedName>
        <fullName evidence="7">Packaging protein UL32</fullName>
    </recommendedName>
</protein>
<evidence type="ECO:0000256" key="3">
    <source>
        <dbReference type="ARBA" id="ARBA00022723"/>
    </source>
</evidence>
<evidence type="ECO:0000313" key="9">
    <source>
        <dbReference type="EMBL" id="ADB08328.1"/>
    </source>
</evidence>
<keyword evidence="6 7" id="KW-1035">Host cytoplasm</keyword>
<dbReference type="GO" id="GO:0042025">
    <property type="term" value="C:host cell nucleus"/>
    <property type="evidence" value="ECO:0007669"/>
    <property type="project" value="UniProtKB-SubCell"/>
</dbReference>
<dbReference type="EMBL" id="GU233238">
    <property type="protein sequence ID" value="ADB08329.1"/>
    <property type="molecule type" value="Genomic_DNA"/>
</dbReference>
<reference evidence="9" key="1">
    <citation type="journal article" date="2010" name="Virology">
        <title>Glycoprotein gene sequence variation in rhesus monkey rhadinovirus.</title>
        <authorList>
            <person name="Shin Y.C."/>
            <person name="Jones L.R."/>
            <person name="Manrique J."/>
            <person name="Lauer W."/>
            <person name="Carville A."/>
            <person name="Mansfield K.G."/>
            <person name="Desrosiers R.C."/>
        </authorList>
    </citation>
    <scope>NUCLEOTIDE SEQUENCE</scope>
    <source>
        <strain evidence="9">NEPRC 204-03</strain>
        <strain evidence="10">NEPRC 234-93</strain>
    </source>
</reference>
<evidence type="ECO:0000256" key="4">
    <source>
        <dbReference type="ARBA" id="ARBA00022771"/>
    </source>
</evidence>